<feature type="non-terminal residue" evidence="3">
    <location>
        <position position="1"/>
    </location>
</feature>
<dbReference type="EMBL" id="JAJJMB010000558">
    <property type="protein sequence ID" value="KAI3961849.1"/>
    <property type="molecule type" value="Genomic_DNA"/>
</dbReference>
<feature type="non-terminal residue" evidence="3">
    <location>
        <position position="52"/>
    </location>
</feature>
<reference evidence="3" key="1">
    <citation type="submission" date="2022-04" db="EMBL/GenBank/DDBJ databases">
        <title>A functionally conserved STORR gene fusion in Papaver species that diverged 16.8 million years ago.</title>
        <authorList>
            <person name="Catania T."/>
        </authorList>
    </citation>
    <scope>NUCLEOTIDE SEQUENCE</scope>
    <source>
        <strain evidence="3">S-188037</strain>
    </source>
</reference>
<evidence type="ECO:0000313" key="3">
    <source>
        <dbReference type="EMBL" id="KAI3961849.1"/>
    </source>
</evidence>
<evidence type="ECO:0000313" key="4">
    <source>
        <dbReference type="Proteomes" id="UP001202328"/>
    </source>
</evidence>
<dbReference type="AlphaFoldDB" id="A0AAD4TKT5"/>
<evidence type="ECO:0000259" key="2">
    <source>
        <dbReference type="Pfam" id="PF13839"/>
    </source>
</evidence>
<comment type="caution">
    <text evidence="3">The sequence shown here is derived from an EMBL/GenBank/DDBJ whole genome shotgun (WGS) entry which is preliminary data.</text>
</comment>
<feature type="domain" description="Trichome birefringence-like C-terminal" evidence="2">
    <location>
        <begin position="3"/>
        <end position="51"/>
    </location>
</feature>
<organism evidence="3 4">
    <name type="scientific">Papaver atlanticum</name>
    <dbReference type="NCBI Taxonomy" id="357466"/>
    <lineage>
        <taxon>Eukaryota</taxon>
        <taxon>Viridiplantae</taxon>
        <taxon>Streptophyta</taxon>
        <taxon>Embryophyta</taxon>
        <taxon>Tracheophyta</taxon>
        <taxon>Spermatophyta</taxon>
        <taxon>Magnoliopsida</taxon>
        <taxon>Ranunculales</taxon>
        <taxon>Papaveraceae</taxon>
        <taxon>Papaveroideae</taxon>
        <taxon>Papaver</taxon>
    </lineage>
</organism>
<sequence length="52" mass="6053">QGSFQDEEKVTEELKTIDAYRVAVKSLVKWVEKNTNPEKNRVMFTAMSPIHE</sequence>
<dbReference type="Proteomes" id="UP001202328">
    <property type="component" value="Unassembled WGS sequence"/>
</dbReference>
<comment type="similarity">
    <text evidence="1">Belongs to the PC-esterase family. TBL subfamily.</text>
</comment>
<dbReference type="InterPro" id="IPR026057">
    <property type="entry name" value="TBL_C"/>
</dbReference>
<evidence type="ECO:0000256" key="1">
    <source>
        <dbReference type="ARBA" id="ARBA00007727"/>
    </source>
</evidence>
<accession>A0AAD4TKT5</accession>
<protein>
    <recommendedName>
        <fullName evidence="2">Trichome birefringence-like C-terminal domain-containing protein</fullName>
    </recommendedName>
</protein>
<proteinExistence type="inferred from homology"/>
<gene>
    <name evidence="3" type="ORF">MKW98_022054</name>
</gene>
<dbReference type="GO" id="GO:0016740">
    <property type="term" value="F:transferase activity"/>
    <property type="evidence" value="ECO:0007669"/>
    <property type="project" value="InterPro"/>
</dbReference>
<name>A0AAD4TKT5_9MAGN</name>
<keyword evidence="4" id="KW-1185">Reference proteome</keyword>
<dbReference type="Pfam" id="PF13839">
    <property type="entry name" value="PC-Esterase"/>
    <property type="match status" value="1"/>
</dbReference>